<reference evidence="8" key="1">
    <citation type="submission" date="2017-04" db="EMBL/GenBank/DDBJ databases">
        <title>Function of individual gut microbiota members based on whole genome sequencing of pure cultures obtained from chicken caecum.</title>
        <authorList>
            <person name="Medvecky M."/>
            <person name="Cejkova D."/>
            <person name="Polansky O."/>
            <person name="Karasova D."/>
            <person name="Kubasova T."/>
            <person name="Cizek A."/>
            <person name="Rychlik I."/>
        </authorList>
    </citation>
    <scope>NUCLEOTIDE SEQUENCE [LARGE SCALE GENOMIC DNA]</scope>
    <source>
        <strain evidence="8">An180</strain>
    </source>
</reference>
<dbReference type="Proteomes" id="UP000195897">
    <property type="component" value="Unassembled WGS sequence"/>
</dbReference>
<evidence type="ECO:0000256" key="6">
    <source>
        <dbReference type="ARBA" id="ARBA00044538"/>
    </source>
</evidence>
<dbReference type="InterPro" id="IPR007422">
    <property type="entry name" value="Peptidase_Prp"/>
</dbReference>
<accession>A0A1Y4LCH5</accession>
<dbReference type="PANTHER" id="PTHR39178:SF1">
    <property type="entry name" value="RIBOSOMAL-PROCESSING CYSTEINE PROTEASE PRP"/>
    <property type="match status" value="1"/>
</dbReference>
<dbReference type="RefSeq" id="WP_087373012.1">
    <property type="nucleotide sequence ID" value="NZ_NFKK01000009.1"/>
</dbReference>
<dbReference type="AlphaFoldDB" id="A0A1Y4LCH5"/>
<dbReference type="Pfam" id="PF04327">
    <property type="entry name" value="Peptidase_Prp"/>
    <property type="match status" value="1"/>
</dbReference>
<proteinExistence type="inferred from homology"/>
<evidence type="ECO:0000313" key="7">
    <source>
        <dbReference type="EMBL" id="OUP52521.1"/>
    </source>
</evidence>
<dbReference type="GO" id="GO:0006508">
    <property type="term" value="P:proteolysis"/>
    <property type="evidence" value="ECO:0007669"/>
    <property type="project" value="UniProtKB-KW"/>
</dbReference>
<keyword evidence="3" id="KW-0378">Hydrolase</keyword>
<evidence type="ECO:0000313" key="8">
    <source>
        <dbReference type="Proteomes" id="UP000195897"/>
    </source>
</evidence>
<name>A0A1Y4LCH5_9FIRM</name>
<comment type="similarity">
    <text evidence="5">Belongs to the Prp family.</text>
</comment>
<evidence type="ECO:0000256" key="3">
    <source>
        <dbReference type="ARBA" id="ARBA00022801"/>
    </source>
</evidence>
<organism evidence="7 8">
    <name type="scientific">Butyricicoccus pullicaecorum</name>
    <dbReference type="NCBI Taxonomy" id="501571"/>
    <lineage>
        <taxon>Bacteria</taxon>
        <taxon>Bacillati</taxon>
        <taxon>Bacillota</taxon>
        <taxon>Clostridia</taxon>
        <taxon>Eubacteriales</taxon>
        <taxon>Butyricicoccaceae</taxon>
        <taxon>Butyricicoccus</taxon>
    </lineage>
</organism>
<dbReference type="EMBL" id="NFKK01000009">
    <property type="protein sequence ID" value="OUP52521.1"/>
    <property type="molecule type" value="Genomic_DNA"/>
</dbReference>
<dbReference type="Gene3D" id="3.30.70.1490">
    <property type="entry name" value="Cysteine protease Prp"/>
    <property type="match status" value="1"/>
</dbReference>
<dbReference type="GO" id="GO:0008234">
    <property type="term" value="F:cysteine-type peptidase activity"/>
    <property type="evidence" value="ECO:0007669"/>
    <property type="project" value="UniProtKB-KW"/>
</dbReference>
<keyword evidence="2" id="KW-0645">Protease</keyword>
<gene>
    <name evidence="7" type="ORF">B5F17_08540</name>
</gene>
<comment type="caution">
    <text evidence="7">The sequence shown here is derived from an EMBL/GenBank/DDBJ whole genome shotgun (WGS) entry which is preliminary data.</text>
</comment>
<dbReference type="InterPro" id="IPR036764">
    <property type="entry name" value="Peptidase_Prp_sf"/>
</dbReference>
<evidence type="ECO:0000256" key="2">
    <source>
        <dbReference type="ARBA" id="ARBA00022670"/>
    </source>
</evidence>
<keyword evidence="4" id="KW-0788">Thiol protease</keyword>
<protein>
    <recommendedName>
        <fullName evidence="6">Ribosomal processing cysteine protease Prp</fullName>
    </recommendedName>
</protein>
<keyword evidence="1" id="KW-0690">Ribosome biogenesis</keyword>
<dbReference type="PANTHER" id="PTHR39178">
    <property type="entry name" value="HYPOTHETICAL RIBOSOME-ASSOCIATED PROTEIN"/>
    <property type="match status" value="1"/>
</dbReference>
<dbReference type="SUPFAM" id="SSF118010">
    <property type="entry name" value="TM1457-like"/>
    <property type="match status" value="1"/>
</dbReference>
<evidence type="ECO:0000256" key="1">
    <source>
        <dbReference type="ARBA" id="ARBA00022517"/>
    </source>
</evidence>
<dbReference type="CDD" id="cd16332">
    <property type="entry name" value="Prp-like"/>
    <property type="match status" value="1"/>
</dbReference>
<dbReference type="GO" id="GO:0042254">
    <property type="term" value="P:ribosome biogenesis"/>
    <property type="evidence" value="ECO:0007669"/>
    <property type="project" value="UniProtKB-KW"/>
</dbReference>
<evidence type="ECO:0000256" key="4">
    <source>
        <dbReference type="ARBA" id="ARBA00022807"/>
    </source>
</evidence>
<sequence length="113" mass="12625">MTRVTFYRSRKDNLLTAVDLIGHAGYAEEGEDIVCAAVSSSVQLIHALLYDVQRIAVDTLIEDEGAHIRLTLPEDQLAEGQDAMRAFLLHLSELAQDYQEFIQVTEVYNDAAD</sequence>
<evidence type="ECO:0000256" key="5">
    <source>
        <dbReference type="ARBA" id="ARBA00044503"/>
    </source>
</evidence>